<gene>
    <name evidence="2" type="ORF">DCE93_12290</name>
</gene>
<dbReference type="EMBL" id="CP028913">
    <property type="protein sequence ID" value="AWB96331.1"/>
    <property type="molecule type" value="Genomic_DNA"/>
</dbReference>
<dbReference type="InterPro" id="IPR029442">
    <property type="entry name" value="GyrI-like"/>
</dbReference>
<protein>
    <recommendedName>
        <fullName evidence="1">GyrI-like small molecule binding domain-containing protein</fullName>
    </recommendedName>
</protein>
<evidence type="ECO:0000313" key="2">
    <source>
        <dbReference type="EMBL" id="AWB96331.1"/>
    </source>
</evidence>
<organism evidence="2 3">
    <name type="scientific">Agromyces badenianii</name>
    <dbReference type="NCBI Taxonomy" id="2080742"/>
    <lineage>
        <taxon>Bacteria</taxon>
        <taxon>Bacillati</taxon>
        <taxon>Actinomycetota</taxon>
        <taxon>Actinomycetes</taxon>
        <taxon>Micrococcales</taxon>
        <taxon>Microbacteriaceae</taxon>
        <taxon>Agromyces</taxon>
    </lineage>
</organism>
<feature type="domain" description="GyrI-like small molecule binding" evidence="1">
    <location>
        <begin position="28"/>
        <end position="202"/>
    </location>
</feature>
<dbReference type="InterPro" id="IPR011256">
    <property type="entry name" value="Reg_factor_effector_dom_sf"/>
</dbReference>
<dbReference type="OrthoDB" id="4772335at2"/>
<proteinExistence type="predicted"/>
<accession>A0A2S0WYF8</accession>
<evidence type="ECO:0000313" key="3">
    <source>
        <dbReference type="Proteomes" id="UP000244729"/>
    </source>
</evidence>
<name>A0A2S0WYF8_9MICO</name>
<dbReference type="Pfam" id="PF06445">
    <property type="entry name" value="GyrI-like"/>
    <property type="match status" value="1"/>
</dbReference>
<dbReference type="AlphaFoldDB" id="A0A2S0WYF8"/>
<reference evidence="2 3" key="1">
    <citation type="submission" date="2018-04" db="EMBL/GenBank/DDBJ databases">
        <authorList>
            <person name="Li J."/>
        </authorList>
    </citation>
    <scope>NUCLEOTIDE SEQUENCE [LARGE SCALE GENOMIC DNA]</scope>
    <source>
        <strain evidence="3">30A</strain>
    </source>
</reference>
<keyword evidence="3" id="KW-1185">Reference proteome</keyword>
<dbReference type="SUPFAM" id="SSF55136">
    <property type="entry name" value="Probable bacterial effector-binding domain"/>
    <property type="match status" value="1"/>
</dbReference>
<dbReference type="Gene3D" id="3.20.80.10">
    <property type="entry name" value="Regulatory factor, effector binding domain"/>
    <property type="match status" value="1"/>
</dbReference>
<dbReference type="RefSeq" id="WP_108596130.1">
    <property type="nucleotide sequence ID" value="NZ_CP028913.1"/>
</dbReference>
<dbReference type="PIRSF" id="PIRSF031644">
    <property type="entry name" value="UCP031644"/>
    <property type="match status" value="1"/>
</dbReference>
<dbReference type="KEGG" id="agm:DCE93_12290"/>
<evidence type="ECO:0000259" key="1">
    <source>
        <dbReference type="Pfam" id="PF06445"/>
    </source>
</evidence>
<dbReference type="InterPro" id="IPR008319">
    <property type="entry name" value="GyrI-like_CCH_Lin2189-like"/>
</dbReference>
<dbReference type="Proteomes" id="UP000244729">
    <property type="component" value="Chromosome"/>
</dbReference>
<sequence length="209" mass="23879">MPDTHEVKRKYDVKRELACYTAPRGRFELIDMPELGYCMVDGHGDPNTAPEYAAAVEALYAVSFTAKFQCKRELDRDYVVGPLEGLWSADDPATFITREKSAWSWTMMIWQPDWLPPELIAEAIGRATAKAPAAERVRFERLAEGRSVQTLHLGSYDDEGPTLARLHDEFMPEHRLRFNGRHHEVYLGDPRRTAPEKLRTILRQPVAPA</sequence>